<dbReference type="Proteomes" id="UP000799640">
    <property type="component" value="Unassembled WGS sequence"/>
</dbReference>
<sequence>MHSHDPNFAAYATTPPSLTPTDNHSSARPTGARSKSEASGRGAKKLRCRVAQACPHSAQFNRSLRSRPPHK</sequence>
<dbReference type="EMBL" id="ML996688">
    <property type="protein sequence ID" value="KAF2404147.1"/>
    <property type="molecule type" value="Genomic_DNA"/>
</dbReference>
<reference evidence="2" key="1">
    <citation type="journal article" date="2020" name="Stud. Mycol.">
        <title>101 Dothideomycetes genomes: a test case for predicting lifestyles and emergence of pathogens.</title>
        <authorList>
            <person name="Haridas S."/>
            <person name="Albert R."/>
            <person name="Binder M."/>
            <person name="Bloem J."/>
            <person name="Labutti K."/>
            <person name="Salamov A."/>
            <person name="Andreopoulos B."/>
            <person name="Baker S."/>
            <person name="Barry K."/>
            <person name="Bills G."/>
            <person name="Bluhm B."/>
            <person name="Cannon C."/>
            <person name="Castanera R."/>
            <person name="Culley D."/>
            <person name="Daum C."/>
            <person name="Ezra D."/>
            <person name="Gonzalez J."/>
            <person name="Henrissat B."/>
            <person name="Kuo A."/>
            <person name="Liang C."/>
            <person name="Lipzen A."/>
            <person name="Lutzoni F."/>
            <person name="Magnuson J."/>
            <person name="Mondo S."/>
            <person name="Nolan M."/>
            <person name="Ohm R."/>
            <person name="Pangilinan J."/>
            <person name="Park H.-J."/>
            <person name="Ramirez L."/>
            <person name="Alfaro M."/>
            <person name="Sun H."/>
            <person name="Tritt A."/>
            <person name="Yoshinaga Y."/>
            <person name="Zwiers L.-H."/>
            <person name="Turgeon B."/>
            <person name="Goodwin S."/>
            <person name="Spatafora J."/>
            <person name="Crous P."/>
            <person name="Grigoriev I."/>
        </authorList>
    </citation>
    <scope>NUCLEOTIDE SEQUENCE</scope>
    <source>
        <strain evidence="2">CBS 262.69</strain>
    </source>
</reference>
<evidence type="ECO:0000313" key="2">
    <source>
        <dbReference type="EMBL" id="KAF2404147.1"/>
    </source>
</evidence>
<feature type="compositionally biased region" description="Polar residues" evidence="1">
    <location>
        <begin position="14"/>
        <end position="28"/>
    </location>
</feature>
<organism evidence="2 3">
    <name type="scientific">Trichodelitschia bisporula</name>
    <dbReference type="NCBI Taxonomy" id="703511"/>
    <lineage>
        <taxon>Eukaryota</taxon>
        <taxon>Fungi</taxon>
        <taxon>Dikarya</taxon>
        <taxon>Ascomycota</taxon>
        <taxon>Pezizomycotina</taxon>
        <taxon>Dothideomycetes</taxon>
        <taxon>Dothideomycetes incertae sedis</taxon>
        <taxon>Phaeotrichales</taxon>
        <taxon>Phaeotrichaceae</taxon>
        <taxon>Trichodelitschia</taxon>
    </lineage>
</organism>
<evidence type="ECO:0000256" key="1">
    <source>
        <dbReference type="SAM" id="MobiDB-lite"/>
    </source>
</evidence>
<proteinExistence type="predicted"/>
<accession>A0A6G1I7Y5</accession>
<protein>
    <submittedName>
        <fullName evidence="2">Uncharacterized protein</fullName>
    </submittedName>
</protein>
<name>A0A6G1I7Y5_9PEZI</name>
<keyword evidence="3" id="KW-1185">Reference proteome</keyword>
<feature type="region of interest" description="Disordered" evidence="1">
    <location>
        <begin position="1"/>
        <end position="71"/>
    </location>
</feature>
<evidence type="ECO:0000313" key="3">
    <source>
        <dbReference type="Proteomes" id="UP000799640"/>
    </source>
</evidence>
<dbReference type="AlphaFoldDB" id="A0A6G1I7Y5"/>
<gene>
    <name evidence="2" type="ORF">EJ06DRAFT_526250</name>
</gene>